<dbReference type="InterPro" id="IPR000291">
    <property type="entry name" value="D-Ala_lig_Van_CS"/>
</dbReference>
<dbReference type="GO" id="GO:0008716">
    <property type="term" value="F:D-alanine-D-alanine ligase activity"/>
    <property type="evidence" value="ECO:0007669"/>
    <property type="project" value="UniProtKB-EC"/>
</dbReference>
<reference evidence="16 17" key="1">
    <citation type="submission" date="2019-11" db="EMBL/GenBank/DDBJ databases">
        <title>Identification of a novel strain.</title>
        <authorList>
            <person name="Xu Q."/>
            <person name="Wang G."/>
        </authorList>
    </citation>
    <scope>NUCLEOTIDE SEQUENCE [LARGE SCALE GENOMIC DNA]</scope>
    <source>
        <strain evidence="17">xq</strain>
    </source>
</reference>
<dbReference type="GO" id="GO:0032259">
    <property type="term" value="P:methylation"/>
    <property type="evidence" value="ECO:0007669"/>
    <property type="project" value="UniProtKB-KW"/>
</dbReference>
<dbReference type="Gene3D" id="3.40.50.150">
    <property type="entry name" value="Vaccinia Virus protein VP39"/>
    <property type="match status" value="1"/>
</dbReference>
<dbReference type="Gene3D" id="3.30.470.20">
    <property type="entry name" value="ATP-grasp fold, B domain"/>
    <property type="match status" value="1"/>
</dbReference>
<protein>
    <recommendedName>
        <fullName evidence="6">D-alanine--D-alanine ligase</fullName>
        <ecNumber evidence="6">6.3.2.4</ecNumber>
    </recommendedName>
</protein>
<dbReference type="GO" id="GO:0008168">
    <property type="term" value="F:methyltransferase activity"/>
    <property type="evidence" value="ECO:0007669"/>
    <property type="project" value="UniProtKB-KW"/>
</dbReference>
<evidence type="ECO:0000256" key="13">
    <source>
        <dbReference type="ARBA" id="ARBA00047614"/>
    </source>
</evidence>
<dbReference type="GO" id="GO:0046872">
    <property type="term" value="F:metal ion binding"/>
    <property type="evidence" value="ECO:0007669"/>
    <property type="project" value="InterPro"/>
</dbReference>
<keyword evidence="11" id="KW-0133">Cell shape</keyword>
<evidence type="ECO:0000256" key="2">
    <source>
        <dbReference type="ARBA" id="ARBA00001946"/>
    </source>
</evidence>
<comment type="function">
    <text evidence="3">Cell wall formation.</text>
</comment>
<dbReference type="AlphaFoldDB" id="A0A6I3KI57"/>
<evidence type="ECO:0000256" key="10">
    <source>
        <dbReference type="ARBA" id="ARBA00022840"/>
    </source>
</evidence>
<comment type="catalytic activity">
    <reaction evidence="13">
        <text>2 D-alanine + ATP = D-alanyl-D-alanine + ADP + phosphate + H(+)</text>
        <dbReference type="Rhea" id="RHEA:11224"/>
        <dbReference type="ChEBI" id="CHEBI:15378"/>
        <dbReference type="ChEBI" id="CHEBI:30616"/>
        <dbReference type="ChEBI" id="CHEBI:43474"/>
        <dbReference type="ChEBI" id="CHEBI:57416"/>
        <dbReference type="ChEBI" id="CHEBI:57822"/>
        <dbReference type="ChEBI" id="CHEBI:456216"/>
        <dbReference type="EC" id="6.3.2.4"/>
    </reaction>
</comment>
<dbReference type="PROSITE" id="PS50975">
    <property type="entry name" value="ATP_GRASP"/>
    <property type="match status" value="1"/>
</dbReference>
<evidence type="ECO:0000256" key="5">
    <source>
        <dbReference type="ARBA" id="ARBA00010871"/>
    </source>
</evidence>
<keyword evidence="8" id="KW-0436">Ligase</keyword>
<evidence type="ECO:0000256" key="4">
    <source>
        <dbReference type="ARBA" id="ARBA00004496"/>
    </source>
</evidence>
<accession>A0A6I3KI57</accession>
<evidence type="ECO:0000256" key="7">
    <source>
        <dbReference type="ARBA" id="ARBA00022490"/>
    </source>
</evidence>
<comment type="subcellular location">
    <subcellularLocation>
        <location evidence="4">Cytoplasm</location>
    </subcellularLocation>
</comment>
<keyword evidence="12" id="KW-0573">Peptidoglycan synthesis</keyword>
<dbReference type="GO" id="GO:0005524">
    <property type="term" value="F:ATP binding"/>
    <property type="evidence" value="ECO:0007669"/>
    <property type="project" value="UniProtKB-UniRule"/>
</dbReference>
<dbReference type="RefSeq" id="WP_154738501.1">
    <property type="nucleotide sequence ID" value="NZ_WMBQ01000001.1"/>
</dbReference>
<dbReference type="Gene3D" id="2.20.25.110">
    <property type="entry name" value="S-adenosyl-L-methionine-dependent methyltransferases"/>
    <property type="match status" value="1"/>
</dbReference>
<dbReference type="GO" id="GO:0009252">
    <property type="term" value="P:peptidoglycan biosynthetic process"/>
    <property type="evidence" value="ECO:0007669"/>
    <property type="project" value="UniProtKB-KW"/>
</dbReference>
<evidence type="ECO:0000256" key="3">
    <source>
        <dbReference type="ARBA" id="ARBA00003921"/>
    </source>
</evidence>
<evidence type="ECO:0000313" key="17">
    <source>
        <dbReference type="Proteomes" id="UP000440694"/>
    </source>
</evidence>
<keyword evidence="16" id="KW-0489">Methyltransferase</keyword>
<evidence type="ECO:0000256" key="6">
    <source>
        <dbReference type="ARBA" id="ARBA00012216"/>
    </source>
</evidence>
<dbReference type="SUPFAM" id="SSF56059">
    <property type="entry name" value="Glutathione synthetase ATP-binding domain-like"/>
    <property type="match status" value="1"/>
</dbReference>
<keyword evidence="17" id="KW-1185">Reference proteome</keyword>
<feature type="domain" description="ATP-grasp" evidence="15">
    <location>
        <begin position="411"/>
        <end position="624"/>
    </location>
</feature>
<dbReference type="GO" id="GO:0008360">
    <property type="term" value="P:regulation of cell shape"/>
    <property type="evidence" value="ECO:0007669"/>
    <property type="project" value="UniProtKB-KW"/>
</dbReference>
<evidence type="ECO:0000256" key="9">
    <source>
        <dbReference type="ARBA" id="ARBA00022741"/>
    </source>
</evidence>
<dbReference type="PANTHER" id="PTHR23132:SF23">
    <property type="entry name" value="D-ALANINE--D-ALANINE LIGASE B"/>
    <property type="match status" value="1"/>
</dbReference>
<evidence type="ECO:0000256" key="11">
    <source>
        <dbReference type="ARBA" id="ARBA00022960"/>
    </source>
</evidence>
<keyword evidence="9 14" id="KW-0547">Nucleotide-binding</keyword>
<dbReference type="GO" id="GO:0005737">
    <property type="term" value="C:cytoplasm"/>
    <property type="evidence" value="ECO:0007669"/>
    <property type="project" value="UniProtKB-SubCell"/>
</dbReference>
<keyword evidence="16" id="KW-0808">Transferase</keyword>
<evidence type="ECO:0000256" key="14">
    <source>
        <dbReference type="PROSITE-ProRule" id="PRU00409"/>
    </source>
</evidence>
<dbReference type="FunFam" id="3.30.470.20:FF:000105">
    <property type="entry name" value="Predicted protein"/>
    <property type="match status" value="1"/>
</dbReference>
<dbReference type="PROSITE" id="PS00844">
    <property type="entry name" value="DALA_DALA_LIGASE_2"/>
    <property type="match status" value="1"/>
</dbReference>
<evidence type="ECO:0000313" key="16">
    <source>
        <dbReference type="EMBL" id="MTD94019.1"/>
    </source>
</evidence>
<dbReference type="SUPFAM" id="SSF53335">
    <property type="entry name" value="S-adenosyl-L-methionine-dependent methyltransferases"/>
    <property type="match status" value="1"/>
</dbReference>
<sequence>MASLAKAKRPKRPTPRSCLGPVADLEAHLPAEWWRKLFNALYVKTDGDVVENNENTRRDVDFILAAAPVQPHSQILDLCCGQGRHCLELARRGFKNVTGVDRSRYLVRLAKKRAQNERLQVVFKEGDARNPRLPETSFDCVAIMGNSFGYFSNKQDDEKVLAAVGKILRPSGQLVLDITDGAYMADHFERRSWEWIDEHHFVCRERSLSSDRDRLISREVIVHDELGVIADQFYAERLYTRETIGKLMEKTGFRNVRHHGNAEALSDRDQDLGMMARRILLSADAPQLPARKRGKVQLIDVTVVMGDPRLPDAVKRGGAFNAEDHDTIRRLKDALSELPAYKFRYLDNHATLDRDLTELRTDLVFNLCDEGFNNDPFKELHVPAMLEALDLPYTGSGPPALAACYDKGLVRAVAMTLDVPVPLETHVRPGDQGATLPSVFPALLKPNYGDSSQGITADAVVRNEKGLLDYLERLRVAFPKRPVLVQEYLTGAEYSVTLVGNPDQGLRALPILEVDFTKLDPKLPKILGYESKWEPESPYWTQVSYHEADLSELQQQQLVEHSARLFERLGCRDYARFDFRADSKGEIKLLEVNPNPGWCWDGKVNLMAGFAGMRYSELLGQILGAAVERLSVVGKSTAPQVEAAQ</sequence>
<dbReference type="Pfam" id="PF07478">
    <property type="entry name" value="Dala_Dala_lig_C"/>
    <property type="match status" value="1"/>
</dbReference>
<dbReference type="InterPro" id="IPR011095">
    <property type="entry name" value="Dala_Dala_lig_C"/>
</dbReference>
<organism evidence="16 17">
    <name type="scientific">Hyphomicrobium album</name>
    <dbReference type="NCBI Taxonomy" id="2665159"/>
    <lineage>
        <taxon>Bacteria</taxon>
        <taxon>Pseudomonadati</taxon>
        <taxon>Pseudomonadota</taxon>
        <taxon>Alphaproteobacteria</taxon>
        <taxon>Hyphomicrobiales</taxon>
        <taxon>Hyphomicrobiaceae</taxon>
        <taxon>Hyphomicrobium</taxon>
    </lineage>
</organism>
<comment type="cofactor">
    <cofactor evidence="1">
        <name>Mn(2+)</name>
        <dbReference type="ChEBI" id="CHEBI:29035"/>
    </cofactor>
</comment>
<evidence type="ECO:0000259" key="15">
    <source>
        <dbReference type="PROSITE" id="PS50975"/>
    </source>
</evidence>
<dbReference type="Proteomes" id="UP000440694">
    <property type="component" value="Unassembled WGS sequence"/>
</dbReference>
<dbReference type="InterPro" id="IPR041698">
    <property type="entry name" value="Methyltransf_25"/>
</dbReference>
<keyword evidence="10 14" id="KW-0067">ATP-binding</keyword>
<evidence type="ECO:0000256" key="1">
    <source>
        <dbReference type="ARBA" id="ARBA00001936"/>
    </source>
</evidence>
<dbReference type="CDD" id="cd02440">
    <property type="entry name" value="AdoMet_MTases"/>
    <property type="match status" value="1"/>
</dbReference>
<evidence type="ECO:0000256" key="8">
    <source>
        <dbReference type="ARBA" id="ARBA00022598"/>
    </source>
</evidence>
<dbReference type="PANTHER" id="PTHR23132">
    <property type="entry name" value="D-ALANINE--D-ALANINE LIGASE"/>
    <property type="match status" value="1"/>
</dbReference>
<proteinExistence type="inferred from homology"/>
<evidence type="ECO:0000256" key="12">
    <source>
        <dbReference type="ARBA" id="ARBA00022984"/>
    </source>
</evidence>
<keyword evidence="7" id="KW-0963">Cytoplasm</keyword>
<dbReference type="Pfam" id="PF13649">
    <property type="entry name" value="Methyltransf_25"/>
    <property type="match status" value="1"/>
</dbReference>
<dbReference type="EMBL" id="WMBQ01000001">
    <property type="protein sequence ID" value="MTD94019.1"/>
    <property type="molecule type" value="Genomic_DNA"/>
</dbReference>
<dbReference type="InterPro" id="IPR029063">
    <property type="entry name" value="SAM-dependent_MTases_sf"/>
</dbReference>
<comment type="cofactor">
    <cofactor evidence="2">
        <name>Mg(2+)</name>
        <dbReference type="ChEBI" id="CHEBI:18420"/>
    </cofactor>
</comment>
<gene>
    <name evidence="16" type="ORF">GIW81_06670</name>
</gene>
<comment type="similarity">
    <text evidence="5">Belongs to the D-alanine--D-alanine ligase family.</text>
</comment>
<name>A0A6I3KI57_9HYPH</name>
<dbReference type="InterPro" id="IPR011761">
    <property type="entry name" value="ATP-grasp"/>
</dbReference>
<dbReference type="EC" id="6.3.2.4" evidence="6"/>
<comment type="caution">
    <text evidence="16">The sequence shown here is derived from an EMBL/GenBank/DDBJ whole genome shotgun (WGS) entry which is preliminary data.</text>
</comment>